<evidence type="ECO:0000313" key="3">
    <source>
        <dbReference type="Proteomes" id="UP001152300"/>
    </source>
</evidence>
<gene>
    <name evidence="2" type="ORF">OCU04_011765</name>
</gene>
<keyword evidence="3" id="KW-1185">Reference proteome</keyword>
<protein>
    <recommendedName>
        <fullName evidence="1">Heterokaryon incompatibility domain-containing protein</fullName>
    </recommendedName>
</protein>
<dbReference type="OrthoDB" id="5347061at2759"/>
<reference evidence="2" key="1">
    <citation type="submission" date="2022-11" db="EMBL/GenBank/DDBJ databases">
        <title>Genome Resource of Sclerotinia nivalis Strain SnTB1, a Plant Pathogen Isolated from American Ginseng.</title>
        <authorList>
            <person name="Fan S."/>
        </authorList>
    </citation>
    <scope>NUCLEOTIDE SEQUENCE</scope>
    <source>
        <strain evidence="2">SnTB1</strain>
    </source>
</reference>
<organism evidence="2 3">
    <name type="scientific">Sclerotinia nivalis</name>
    <dbReference type="NCBI Taxonomy" id="352851"/>
    <lineage>
        <taxon>Eukaryota</taxon>
        <taxon>Fungi</taxon>
        <taxon>Dikarya</taxon>
        <taxon>Ascomycota</taxon>
        <taxon>Pezizomycotina</taxon>
        <taxon>Leotiomycetes</taxon>
        <taxon>Helotiales</taxon>
        <taxon>Sclerotiniaceae</taxon>
        <taxon>Sclerotinia</taxon>
    </lineage>
</organism>
<accession>A0A9X0A9P4</accession>
<dbReference type="InterPro" id="IPR010730">
    <property type="entry name" value="HET"/>
</dbReference>
<sequence length="691" mass="78071">MAPSSVTCRVCLDINPICQTIRWQVNVAGGNSIEFSLPFTFREMELSSRICGFCSLIKKGVEATCRDGEPLHCESNNKRIERGGRIIVQKSAPLEIELIHDKNCGKEEVLSRLQFFVANKDDEDDKIWLWPTLSGSLGSGHFGVLGIARNVPTLISHKTHITLINSWIGNCLQNHSSCDVASTSQLPSRLLDISGNTNFIHLVETKHLPTSGKPPSYATLSHCWGSKRFIQTTSSSIAFFYRGIRRDTLPATFRDAISVARALGLRFIWIDSLCIVQDSPEDWKHESTLMASIYSNCYVNIAATGAADSLRGCLTPRKPLHRSIPIFAKNFLGPEQEDKTVYVRRSLNGLHKLYSTPTILRNKSPGSWEEEKQEAPLLLRAWTFQERFLAPRTLHFCSSELVMECRKELRCECTGLDSIGSNYFRDVQDISYDSWLRAVEEYSRLRLSYETDRLIALMGIAKVFHARLMSTYLQGIWAEDLARGLLWDITRYEYYRTLESPLSVPQRRQSIEVASTWSWASMVMAEGMGIIFPAAHDGSFSKNEKFGLSRTASSSGTLLETNEICVNSEAFFATAFVTGMESERDEEENDTLLVLEEDIEDMVLISTFCLNLDIPSDLPGHRQGQTWEVYCLILGSMVETNYDLNERTEFLCTLVVKPGSVIDAWERIGVLDIRKDDVGYRSIGEREFNLI</sequence>
<proteinExistence type="predicted"/>
<name>A0A9X0A9P4_9HELO</name>
<dbReference type="PANTHER" id="PTHR33112:SF10">
    <property type="entry name" value="TOL"/>
    <property type="match status" value="1"/>
</dbReference>
<dbReference type="AlphaFoldDB" id="A0A9X0A9P4"/>
<dbReference type="PANTHER" id="PTHR33112">
    <property type="entry name" value="DOMAIN PROTEIN, PUTATIVE-RELATED"/>
    <property type="match status" value="1"/>
</dbReference>
<dbReference type="EMBL" id="JAPEIS010000015">
    <property type="protein sequence ID" value="KAJ8058776.1"/>
    <property type="molecule type" value="Genomic_DNA"/>
</dbReference>
<evidence type="ECO:0000259" key="1">
    <source>
        <dbReference type="Pfam" id="PF06985"/>
    </source>
</evidence>
<evidence type="ECO:0000313" key="2">
    <source>
        <dbReference type="EMBL" id="KAJ8058776.1"/>
    </source>
</evidence>
<dbReference type="Pfam" id="PF06985">
    <property type="entry name" value="HET"/>
    <property type="match status" value="1"/>
</dbReference>
<dbReference type="Proteomes" id="UP001152300">
    <property type="component" value="Unassembled WGS sequence"/>
</dbReference>
<feature type="domain" description="Heterokaryon incompatibility" evidence="1">
    <location>
        <begin position="217"/>
        <end position="386"/>
    </location>
</feature>
<comment type="caution">
    <text evidence="2">The sequence shown here is derived from an EMBL/GenBank/DDBJ whole genome shotgun (WGS) entry which is preliminary data.</text>
</comment>